<dbReference type="VEuPathDB" id="PiroplasmaDB:TA17055"/>
<keyword evidence="3" id="KW-1185">Reference proteome</keyword>
<reference evidence="2 3" key="1">
    <citation type="journal article" date="2005" name="Science">
        <title>Genome of the host-cell transforming parasite Theileria annulata compared with T. parva.</title>
        <authorList>
            <person name="Pain A."/>
            <person name="Renauld H."/>
            <person name="Berriman M."/>
            <person name="Murphy L."/>
            <person name="Yeats C.A."/>
            <person name="Weir W."/>
            <person name="Kerhornou A."/>
            <person name="Aslett M."/>
            <person name="Bishop R."/>
            <person name="Bouchier C."/>
            <person name="Cochet M."/>
            <person name="Coulson R.M.R."/>
            <person name="Cronin A."/>
            <person name="de Villiers E.P."/>
            <person name="Fraser A."/>
            <person name="Fosker N."/>
            <person name="Gardner M."/>
            <person name="Goble A."/>
            <person name="Griffiths-Jones S."/>
            <person name="Harris D.E."/>
            <person name="Katzer F."/>
            <person name="Larke N."/>
            <person name="Lord A."/>
            <person name="Maser P."/>
            <person name="McKellar S."/>
            <person name="Mooney P."/>
            <person name="Morton F."/>
            <person name="Nene V."/>
            <person name="O'Neil S."/>
            <person name="Price C."/>
            <person name="Quail M.A."/>
            <person name="Rabbinowitsch E."/>
            <person name="Rawlings N.D."/>
            <person name="Rutter S."/>
            <person name="Saunders D."/>
            <person name="Seeger K."/>
            <person name="Shah T."/>
            <person name="Squares R."/>
            <person name="Squares S."/>
            <person name="Tivey A."/>
            <person name="Walker A.R."/>
            <person name="Woodward J."/>
            <person name="Dobbelaere D.A.E."/>
            <person name="Langsley G."/>
            <person name="Rajandream M.A."/>
            <person name="McKeever D."/>
            <person name="Shiels B."/>
            <person name="Tait A."/>
            <person name="Barrell B.G."/>
            <person name="Hall N."/>
        </authorList>
    </citation>
    <scope>NUCLEOTIDE SEQUENCE [LARGE SCALE GENOMIC DNA]</scope>
    <source>
        <strain evidence="3">Ankara</strain>
    </source>
</reference>
<sequence length="201" mass="23709">MKYLLLVIFYLSSSWTLCYFEINLHNLEFNSNIRVRKHLGYTLDTTIITSIGRDKINRILDNCIVVWTGAGSEGVVEIFLREKNGNHLMMEIYSVNQDDVRKDYHFVFTRRCWLRTSFIQYQNLLRDLRLYSRPINEALGVVEDDYDAYSEFDRLFSKINNFIFTIHLIFTGSLHTVERDDESEEEAAITRVCCSAFSWLA</sequence>
<keyword evidence="1" id="KW-0732">Signal</keyword>
<dbReference type="EMBL" id="CR940347">
    <property type="protein sequence ID" value="CAI73040.1"/>
    <property type="molecule type" value="Genomic_DNA"/>
</dbReference>
<dbReference type="Proteomes" id="UP000001950">
    <property type="component" value="Chromosome 1"/>
</dbReference>
<dbReference type="GeneID" id="3864439"/>
<name>Q4UIP9_THEAN</name>
<dbReference type="KEGG" id="tan:TA17055"/>
<dbReference type="InParanoid" id="Q4UIP9"/>
<proteinExistence type="predicted"/>
<dbReference type="RefSeq" id="XP_953718.1">
    <property type="nucleotide sequence ID" value="XM_948625.1"/>
</dbReference>
<feature type="signal peptide" evidence="1">
    <location>
        <begin position="1"/>
        <end position="20"/>
    </location>
</feature>
<evidence type="ECO:0000313" key="3">
    <source>
        <dbReference type="Proteomes" id="UP000001950"/>
    </source>
</evidence>
<accession>Q4UIP9</accession>
<evidence type="ECO:0000256" key="1">
    <source>
        <dbReference type="SAM" id="SignalP"/>
    </source>
</evidence>
<protein>
    <submittedName>
        <fullName evidence="2">Uncharacterized protein</fullName>
    </submittedName>
</protein>
<evidence type="ECO:0000313" key="2">
    <source>
        <dbReference type="EMBL" id="CAI73040.1"/>
    </source>
</evidence>
<dbReference type="AlphaFoldDB" id="Q4UIP9"/>
<dbReference type="eggNOG" id="ENOG502TN4G">
    <property type="taxonomic scope" value="Eukaryota"/>
</dbReference>
<gene>
    <name evidence="2" type="ORF">TA17055</name>
</gene>
<dbReference type="OMA" id="FEINLHN"/>
<dbReference type="OrthoDB" id="10391167at2759"/>
<organism evidence="2 3">
    <name type="scientific">Theileria annulata</name>
    <dbReference type="NCBI Taxonomy" id="5874"/>
    <lineage>
        <taxon>Eukaryota</taxon>
        <taxon>Sar</taxon>
        <taxon>Alveolata</taxon>
        <taxon>Apicomplexa</taxon>
        <taxon>Aconoidasida</taxon>
        <taxon>Piroplasmida</taxon>
        <taxon>Theileriidae</taxon>
        <taxon>Theileria</taxon>
    </lineage>
</organism>
<feature type="chain" id="PRO_5004245475" evidence="1">
    <location>
        <begin position="21"/>
        <end position="201"/>
    </location>
</feature>